<dbReference type="PANTHER" id="PTHR42973:SF39">
    <property type="entry name" value="FAD-BINDING PCMH-TYPE DOMAIN-CONTAINING PROTEIN"/>
    <property type="match status" value="1"/>
</dbReference>
<evidence type="ECO:0000256" key="2">
    <source>
        <dbReference type="ARBA" id="ARBA00005466"/>
    </source>
</evidence>
<keyword evidence="3" id="KW-0285">Flavoprotein</keyword>
<evidence type="ECO:0000256" key="4">
    <source>
        <dbReference type="ARBA" id="ARBA00022827"/>
    </source>
</evidence>
<dbReference type="EMBL" id="JAHOPC010000002">
    <property type="protein sequence ID" value="MBU8865624.1"/>
    <property type="molecule type" value="Genomic_DNA"/>
</dbReference>
<dbReference type="InterPro" id="IPR006093">
    <property type="entry name" value="Oxy_OxRdtase_FAD_BS"/>
</dbReference>
<evidence type="ECO:0000313" key="8">
    <source>
        <dbReference type="Proteomes" id="UP000824166"/>
    </source>
</evidence>
<accession>A0ABS6I5C9</accession>
<comment type="cofactor">
    <cofactor evidence="1">
        <name>FAD</name>
        <dbReference type="ChEBI" id="CHEBI:57692"/>
    </cofactor>
</comment>
<gene>
    <name evidence="7" type="ORF">KSW38_04890</name>
</gene>
<feature type="domain" description="FAD-binding PCMH-type" evidence="6">
    <location>
        <begin position="33"/>
        <end position="203"/>
    </location>
</feature>
<sequence>MSSVKDLVDFAVARGDDGYEEARQGIVWQENVPDRFPDVIVKVKNQLEVAQVVQWAAANNLKVSARSGGHAWAASSLRDGGVLVDLSALDSIEVDVESHLARVGPGTKGEQLNGALAPHDLFFPTGHCPSVGLGGFLLGGGYGVAGGKRESCMSVRAVDVVTPQGELIRADETRNVDYYWAARGSGAGFFGVVTSFHLEVYPRPNVGMNLSVTFPLSRWEEALRWSLTISDKLDNDVELYLLIGGYPDSEDPSVINLGVLVAATIFADSEEAALAALQPLKDCPVAEAAIGEAVPTTIEEIYALNDLIDPPGYRYAVDNMWTSAGIDDLIPQLAPIIDNLPSPRSYLLWWLWTADDEETAAVSSPGPSFYSAYAIYEDAADDERAISWVTENMRALEPWSNGVQLNDENLGRRYFRPLSDPKLKKLEELRDKHDGSRRFFSFPGLE</sequence>
<evidence type="ECO:0000256" key="3">
    <source>
        <dbReference type="ARBA" id="ARBA00022630"/>
    </source>
</evidence>
<comment type="caution">
    <text evidence="7">The sequence shown here is derived from an EMBL/GenBank/DDBJ whole genome shotgun (WGS) entry which is preliminary data.</text>
</comment>
<dbReference type="Pfam" id="PF01565">
    <property type="entry name" value="FAD_binding_4"/>
    <property type="match status" value="1"/>
</dbReference>
<evidence type="ECO:0000259" key="6">
    <source>
        <dbReference type="PROSITE" id="PS51387"/>
    </source>
</evidence>
<proteinExistence type="inferred from homology"/>
<dbReference type="InterPro" id="IPR050416">
    <property type="entry name" value="FAD-linked_Oxidoreductase"/>
</dbReference>
<reference evidence="7 8" key="1">
    <citation type="submission" date="2021-06" db="EMBL/GenBank/DDBJ databases">
        <authorList>
            <person name="Jeong J.W."/>
        </authorList>
    </citation>
    <scope>NUCLEOTIDE SEQUENCE [LARGE SCALE GENOMIC DNA]</scope>
    <source>
        <strain evidence="7 8">MMS21-TAE1-1</strain>
    </source>
</reference>
<dbReference type="RefSeq" id="WP_216923347.1">
    <property type="nucleotide sequence ID" value="NZ_JAHOPC010000002.1"/>
</dbReference>
<dbReference type="PROSITE" id="PS51387">
    <property type="entry name" value="FAD_PCMH"/>
    <property type="match status" value="1"/>
</dbReference>
<evidence type="ECO:0000256" key="5">
    <source>
        <dbReference type="ARBA" id="ARBA00023002"/>
    </source>
</evidence>
<keyword evidence="5" id="KW-0560">Oxidoreductase</keyword>
<comment type="similarity">
    <text evidence="2">Belongs to the oxygen-dependent FAD-linked oxidoreductase family.</text>
</comment>
<name>A0ABS6I5C9_9MICC</name>
<protein>
    <submittedName>
        <fullName evidence="7">FAD-binding oxidoreductase</fullName>
    </submittedName>
</protein>
<dbReference type="PANTHER" id="PTHR42973">
    <property type="entry name" value="BINDING OXIDOREDUCTASE, PUTATIVE (AFU_ORTHOLOGUE AFUA_1G17690)-RELATED"/>
    <property type="match status" value="1"/>
</dbReference>
<dbReference type="InterPro" id="IPR016166">
    <property type="entry name" value="FAD-bd_PCMH"/>
</dbReference>
<dbReference type="PROSITE" id="PS00862">
    <property type="entry name" value="OX2_COVAL_FAD"/>
    <property type="match status" value="1"/>
</dbReference>
<keyword evidence="4" id="KW-0274">FAD</keyword>
<dbReference type="InterPro" id="IPR006094">
    <property type="entry name" value="Oxid_FAD_bind_N"/>
</dbReference>
<organism evidence="7 8">
    <name type="scientific">Paenarthrobacter aromaticivorans</name>
    <dbReference type="NCBI Taxonomy" id="2849150"/>
    <lineage>
        <taxon>Bacteria</taxon>
        <taxon>Bacillati</taxon>
        <taxon>Actinomycetota</taxon>
        <taxon>Actinomycetes</taxon>
        <taxon>Micrococcales</taxon>
        <taxon>Micrococcaceae</taxon>
        <taxon>Paenarthrobacter</taxon>
    </lineage>
</organism>
<evidence type="ECO:0000256" key="1">
    <source>
        <dbReference type="ARBA" id="ARBA00001974"/>
    </source>
</evidence>
<keyword evidence="8" id="KW-1185">Reference proteome</keyword>
<evidence type="ECO:0000313" key="7">
    <source>
        <dbReference type="EMBL" id="MBU8865624.1"/>
    </source>
</evidence>
<dbReference type="Proteomes" id="UP000824166">
    <property type="component" value="Unassembled WGS sequence"/>
</dbReference>